<dbReference type="InterPro" id="IPR000182">
    <property type="entry name" value="GNAT_dom"/>
</dbReference>
<dbReference type="Proteomes" id="UP000052012">
    <property type="component" value="Unassembled WGS sequence"/>
</dbReference>
<name>A0A0R2AJX7_9LACO</name>
<organism evidence="2 3">
    <name type="scientific">Apilactobacillus ozensis DSM 23829 = JCM 17196</name>
    <dbReference type="NCBI Taxonomy" id="1423781"/>
    <lineage>
        <taxon>Bacteria</taxon>
        <taxon>Bacillati</taxon>
        <taxon>Bacillota</taxon>
        <taxon>Bacilli</taxon>
        <taxon>Lactobacillales</taxon>
        <taxon>Lactobacillaceae</taxon>
        <taxon>Apilactobacillus</taxon>
    </lineage>
</organism>
<protein>
    <submittedName>
        <fullName evidence="2">Acetyltransferase</fullName>
    </submittedName>
</protein>
<dbReference type="PROSITE" id="PS51186">
    <property type="entry name" value="GNAT"/>
    <property type="match status" value="1"/>
</dbReference>
<proteinExistence type="predicted"/>
<gene>
    <name evidence="2" type="ORF">FD06_GL000701</name>
</gene>
<dbReference type="STRING" id="1423781.FD06_GL000701"/>
<dbReference type="InterPro" id="IPR016181">
    <property type="entry name" value="Acyl_CoA_acyltransferase"/>
</dbReference>
<dbReference type="OrthoDB" id="9796171at2"/>
<comment type="caution">
    <text evidence="2">The sequence shown here is derived from an EMBL/GenBank/DDBJ whole genome shotgun (WGS) entry which is preliminary data.</text>
</comment>
<accession>A0A0R2AJX7</accession>
<keyword evidence="3" id="KW-1185">Reference proteome</keyword>
<dbReference type="Pfam" id="PF13673">
    <property type="entry name" value="Acetyltransf_10"/>
    <property type="match status" value="1"/>
</dbReference>
<dbReference type="PATRIC" id="fig|1423781.4.peg.719"/>
<dbReference type="EMBL" id="AYYQ01000036">
    <property type="protein sequence ID" value="KRM67550.1"/>
    <property type="molecule type" value="Genomic_DNA"/>
</dbReference>
<evidence type="ECO:0000259" key="1">
    <source>
        <dbReference type="PROSITE" id="PS51186"/>
    </source>
</evidence>
<keyword evidence="2" id="KW-0808">Transferase</keyword>
<dbReference type="Gene3D" id="3.40.630.30">
    <property type="match status" value="1"/>
</dbReference>
<evidence type="ECO:0000313" key="2">
    <source>
        <dbReference type="EMBL" id="KRM67550.1"/>
    </source>
</evidence>
<sequence>MLIVKNTNDLTPKELVKIFMLRTSVFVVEQNCPYQEVDTDDLNDIHVVLVDDKTNNINAYTRIIDHDKYVSFGRVIVAKNYRKQGLGNKIVAETLNVINKKYPKLPIKIQAQAHLQKFYGSFGFKSTSSTYLEDGIPHIDMEKIE</sequence>
<dbReference type="SUPFAM" id="SSF55729">
    <property type="entry name" value="Acyl-CoA N-acyltransferases (Nat)"/>
    <property type="match status" value="1"/>
</dbReference>
<reference evidence="2 3" key="1">
    <citation type="journal article" date="2015" name="Genome Announc.">
        <title>Expanding the biotechnology potential of lactobacilli through comparative genomics of 213 strains and associated genera.</title>
        <authorList>
            <person name="Sun Z."/>
            <person name="Harris H.M."/>
            <person name="McCann A."/>
            <person name="Guo C."/>
            <person name="Argimon S."/>
            <person name="Zhang W."/>
            <person name="Yang X."/>
            <person name="Jeffery I.B."/>
            <person name="Cooney J.C."/>
            <person name="Kagawa T.F."/>
            <person name="Liu W."/>
            <person name="Song Y."/>
            <person name="Salvetti E."/>
            <person name="Wrobel A."/>
            <person name="Rasinkangas P."/>
            <person name="Parkhill J."/>
            <person name="Rea M.C."/>
            <person name="O'Sullivan O."/>
            <person name="Ritari J."/>
            <person name="Douillard F.P."/>
            <person name="Paul Ross R."/>
            <person name="Yang R."/>
            <person name="Briner A.E."/>
            <person name="Felis G.E."/>
            <person name="de Vos W.M."/>
            <person name="Barrangou R."/>
            <person name="Klaenhammer T.R."/>
            <person name="Caufield P.W."/>
            <person name="Cui Y."/>
            <person name="Zhang H."/>
            <person name="O'Toole P.W."/>
        </authorList>
    </citation>
    <scope>NUCLEOTIDE SEQUENCE [LARGE SCALE GENOMIC DNA]</scope>
    <source>
        <strain evidence="2 3">DSM 23829</strain>
    </source>
</reference>
<evidence type="ECO:0000313" key="3">
    <source>
        <dbReference type="Proteomes" id="UP000052012"/>
    </source>
</evidence>
<dbReference type="RefSeq" id="WP_056967014.1">
    <property type="nucleotide sequence ID" value="NZ_AYYQ01000036.1"/>
</dbReference>
<dbReference type="AlphaFoldDB" id="A0A0R2AJX7"/>
<dbReference type="GO" id="GO:0016747">
    <property type="term" value="F:acyltransferase activity, transferring groups other than amino-acyl groups"/>
    <property type="evidence" value="ECO:0007669"/>
    <property type="project" value="InterPro"/>
</dbReference>
<feature type="domain" description="N-acetyltransferase" evidence="1">
    <location>
        <begin position="5"/>
        <end position="145"/>
    </location>
</feature>